<dbReference type="GO" id="GO:0019134">
    <property type="term" value="F:glucosamine-1-phosphate N-acetyltransferase activity"/>
    <property type="evidence" value="ECO:0007669"/>
    <property type="project" value="UniProtKB-UniRule"/>
</dbReference>
<feature type="region of interest" description="Pyrophosphorylase" evidence="18">
    <location>
        <begin position="1"/>
        <end position="231"/>
    </location>
</feature>
<dbReference type="InterPro" id="IPR005882">
    <property type="entry name" value="Bifunctional_GlmU"/>
</dbReference>
<comment type="subcellular location">
    <subcellularLocation>
        <location evidence="1 18">Cytoplasm</location>
    </subcellularLocation>
</comment>
<dbReference type="RefSeq" id="WP_090399536.1">
    <property type="nucleotide sequence ID" value="NZ_FNEN01000018.1"/>
</dbReference>
<keyword evidence="8 18" id="KW-0677">Repeat</keyword>
<dbReference type="SUPFAM" id="SSF51161">
    <property type="entry name" value="Trimeric LpxA-like enzymes"/>
    <property type="match status" value="1"/>
</dbReference>
<evidence type="ECO:0000256" key="2">
    <source>
        <dbReference type="ARBA" id="ARBA00007707"/>
    </source>
</evidence>
<keyword evidence="21" id="KW-1185">Reference proteome</keyword>
<feature type="domain" description="MobA-like NTP transferase" evidence="19">
    <location>
        <begin position="6"/>
        <end position="133"/>
    </location>
</feature>
<keyword evidence="5 18" id="KW-0808">Transferase</keyword>
<proteinExistence type="inferred from homology"/>
<dbReference type="UniPathway" id="UPA00973"/>
<feature type="binding site" evidence="18">
    <location>
        <position position="229"/>
    </location>
    <ligand>
        <name>Mg(2+)</name>
        <dbReference type="ChEBI" id="CHEBI:18420"/>
    </ligand>
</feature>
<keyword evidence="11 18" id="KW-0573">Peptidoglycan synthesis</keyword>
<feature type="binding site" evidence="18">
    <location>
        <position position="140"/>
    </location>
    <ligand>
        <name>UDP-N-acetyl-alpha-D-glucosamine</name>
        <dbReference type="ChEBI" id="CHEBI:57705"/>
    </ligand>
</feature>
<feature type="binding site" evidence="18">
    <location>
        <position position="334"/>
    </location>
    <ligand>
        <name>UDP-N-acetyl-alpha-D-glucosamine</name>
        <dbReference type="ChEBI" id="CHEBI:57705"/>
    </ligand>
</feature>
<dbReference type="GO" id="GO:0000902">
    <property type="term" value="P:cell morphogenesis"/>
    <property type="evidence" value="ECO:0007669"/>
    <property type="project" value="UniProtKB-UniRule"/>
</dbReference>
<dbReference type="InterPro" id="IPR038009">
    <property type="entry name" value="GlmU_C_LbH"/>
</dbReference>
<keyword evidence="10 18" id="KW-0133">Cell shape</keyword>
<dbReference type="HAMAP" id="MF_01631">
    <property type="entry name" value="GlmU"/>
    <property type="match status" value="1"/>
</dbReference>
<comment type="pathway">
    <text evidence="18">Nucleotide-sugar biosynthesis; UDP-N-acetyl-alpha-D-glucosamine biosynthesis; N-acetyl-alpha-D-glucosamine 1-phosphate from alpha-D-glucosamine 6-phosphate (route II): step 2/2.</text>
</comment>
<dbReference type="InterPro" id="IPR029044">
    <property type="entry name" value="Nucleotide-diphossugar_trans"/>
</dbReference>
<keyword evidence="7 18" id="KW-0479">Metal-binding</keyword>
<comment type="catalytic activity">
    <reaction evidence="15 18">
        <text>alpha-D-glucosamine 1-phosphate + acetyl-CoA = N-acetyl-alpha-D-glucosamine 1-phosphate + CoA + H(+)</text>
        <dbReference type="Rhea" id="RHEA:13725"/>
        <dbReference type="ChEBI" id="CHEBI:15378"/>
        <dbReference type="ChEBI" id="CHEBI:57287"/>
        <dbReference type="ChEBI" id="CHEBI:57288"/>
        <dbReference type="ChEBI" id="CHEBI:57776"/>
        <dbReference type="ChEBI" id="CHEBI:58516"/>
        <dbReference type="EC" id="2.3.1.157"/>
    </reaction>
</comment>
<evidence type="ECO:0000259" key="19">
    <source>
        <dbReference type="Pfam" id="PF12804"/>
    </source>
</evidence>
<feature type="binding site" evidence="18">
    <location>
        <position position="156"/>
    </location>
    <ligand>
        <name>UDP-N-acetyl-alpha-D-glucosamine</name>
        <dbReference type="ChEBI" id="CHEBI:57705"/>
    </ligand>
</feature>
<evidence type="ECO:0000256" key="17">
    <source>
        <dbReference type="ARBA" id="ARBA00049628"/>
    </source>
</evidence>
<evidence type="ECO:0000256" key="6">
    <source>
        <dbReference type="ARBA" id="ARBA00022695"/>
    </source>
</evidence>
<dbReference type="UniPathway" id="UPA00113">
    <property type="reaction ID" value="UER00532"/>
</dbReference>
<keyword evidence="4 18" id="KW-0963">Cytoplasm</keyword>
<feature type="binding site" evidence="18">
    <location>
        <position position="367"/>
    </location>
    <ligand>
        <name>UDP-N-acetyl-alpha-D-glucosamine</name>
        <dbReference type="ChEBI" id="CHEBI:57705"/>
    </ligand>
</feature>
<gene>
    <name evidence="18" type="primary">glmU</name>
    <name evidence="20" type="ORF">SAMN04488123_11842</name>
</gene>
<dbReference type="SUPFAM" id="SSF53448">
    <property type="entry name" value="Nucleotide-diphospho-sugar transferases"/>
    <property type="match status" value="1"/>
</dbReference>
<dbReference type="GO" id="GO:0009252">
    <property type="term" value="P:peptidoglycan biosynthetic process"/>
    <property type="evidence" value="ECO:0007669"/>
    <property type="project" value="UniProtKB-UniRule"/>
</dbReference>
<reference evidence="20 21" key="1">
    <citation type="submission" date="2016-10" db="EMBL/GenBank/DDBJ databases">
        <authorList>
            <person name="de Groot N.N."/>
        </authorList>
    </citation>
    <scope>NUCLEOTIDE SEQUENCE [LARGE SCALE GENOMIC DNA]</scope>
    <source>
        <strain evidence="20 21">DSM 21771</strain>
    </source>
</reference>
<keyword evidence="12 18" id="KW-0511">Multifunctional enzyme</keyword>
<dbReference type="AlphaFoldDB" id="A0A1G8RKZ9"/>
<dbReference type="NCBIfam" id="TIGR01173">
    <property type="entry name" value="glmU"/>
    <property type="match status" value="1"/>
</dbReference>
<organism evidence="20 21">
    <name type="scientific">Natribacillus halophilus</name>
    <dbReference type="NCBI Taxonomy" id="549003"/>
    <lineage>
        <taxon>Bacteria</taxon>
        <taxon>Bacillati</taxon>
        <taxon>Bacillota</taxon>
        <taxon>Bacilli</taxon>
        <taxon>Bacillales</taxon>
        <taxon>Bacillaceae</taxon>
        <taxon>Natribacillus</taxon>
    </lineage>
</organism>
<dbReference type="CDD" id="cd02540">
    <property type="entry name" value="GT2_GlmU_N_bac"/>
    <property type="match status" value="1"/>
</dbReference>
<comment type="similarity">
    <text evidence="2 18">In the C-terminal section; belongs to the transferase hexapeptide repeat family.</text>
</comment>
<dbReference type="Gene3D" id="2.160.10.10">
    <property type="entry name" value="Hexapeptide repeat proteins"/>
    <property type="match status" value="1"/>
</dbReference>
<evidence type="ECO:0000256" key="1">
    <source>
        <dbReference type="ARBA" id="ARBA00004496"/>
    </source>
</evidence>
<feature type="active site" description="Proton acceptor" evidence="18">
    <location>
        <position position="364"/>
    </location>
</feature>
<dbReference type="GO" id="GO:0006048">
    <property type="term" value="P:UDP-N-acetylglucosamine biosynthetic process"/>
    <property type="evidence" value="ECO:0007669"/>
    <property type="project" value="UniProtKB-UniPathway"/>
</dbReference>
<dbReference type="GO" id="GO:0000287">
    <property type="term" value="F:magnesium ion binding"/>
    <property type="evidence" value="ECO:0007669"/>
    <property type="project" value="UniProtKB-UniRule"/>
</dbReference>
<evidence type="ECO:0000256" key="3">
    <source>
        <dbReference type="ARBA" id="ARBA00007947"/>
    </source>
</evidence>
<feature type="region of interest" description="N-acetyltransferase" evidence="18">
    <location>
        <begin position="253"/>
        <end position="454"/>
    </location>
</feature>
<evidence type="ECO:0000256" key="18">
    <source>
        <dbReference type="HAMAP-Rule" id="MF_01631"/>
    </source>
</evidence>
<comment type="similarity">
    <text evidence="3 18">In the N-terminal section; belongs to the N-acetylglucosamine-1-phosphate uridyltransferase family.</text>
</comment>
<evidence type="ECO:0000256" key="7">
    <source>
        <dbReference type="ARBA" id="ARBA00022723"/>
    </source>
</evidence>
<evidence type="ECO:0000256" key="10">
    <source>
        <dbReference type="ARBA" id="ARBA00022960"/>
    </source>
</evidence>
<dbReference type="GO" id="GO:0008360">
    <property type="term" value="P:regulation of cell shape"/>
    <property type="evidence" value="ECO:0007669"/>
    <property type="project" value="UniProtKB-KW"/>
</dbReference>
<feature type="binding site" evidence="18">
    <location>
        <position position="23"/>
    </location>
    <ligand>
        <name>UDP-N-acetyl-alpha-D-glucosamine</name>
        <dbReference type="ChEBI" id="CHEBI:57705"/>
    </ligand>
</feature>
<comment type="cofactor">
    <cofactor evidence="18">
        <name>Mg(2+)</name>
        <dbReference type="ChEBI" id="CHEBI:18420"/>
    </cofactor>
    <text evidence="18">Binds 1 Mg(2+) ion per subunit.</text>
</comment>
<feature type="binding site" evidence="18">
    <location>
        <begin position="78"/>
        <end position="79"/>
    </location>
    <ligand>
        <name>UDP-N-acetyl-alpha-D-glucosamine</name>
        <dbReference type="ChEBI" id="CHEBI:57705"/>
    </ligand>
</feature>
<evidence type="ECO:0000256" key="11">
    <source>
        <dbReference type="ARBA" id="ARBA00022984"/>
    </source>
</evidence>
<dbReference type="OrthoDB" id="9775031at2"/>
<dbReference type="InterPro" id="IPR018357">
    <property type="entry name" value="Hexapep_transf_CS"/>
</dbReference>
<dbReference type="Pfam" id="PF00132">
    <property type="entry name" value="Hexapep"/>
    <property type="match status" value="3"/>
</dbReference>
<dbReference type="InterPro" id="IPR025877">
    <property type="entry name" value="MobA-like_NTP_Trfase"/>
</dbReference>
<feature type="binding site" evidence="18">
    <location>
        <position position="441"/>
    </location>
    <ligand>
        <name>acetyl-CoA</name>
        <dbReference type="ChEBI" id="CHEBI:57288"/>
    </ligand>
</feature>
<dbReference type="CDD" id="cd03353">
    <property type="entry name" value="LbH_GlmU_C"/>
    <property type="match status" value="1"/>
</dbReference>
<dbReference type="PANTHER" id="PTHR43584">
    <property type="entry name" value="NUCLEOTIDYL TRANSFERASE"/>
    <property type="match status" value="1"/>
</dbReference>
<comment type="pathway">
    <text evidence="18">Bacterial outer membrane biogenesis; LPS lipid A biosynthesis.</text>
</comment>
<comment type="caution">
    <text evidence="18">Lacks conserved residue(s) required for the propagation of feature annotation.</text>
</comment>
<dbReference type="Proteomes" id="UP000198853">
    <property type="component" value="Unassembled WGS sequence"/>
</dbReference>
<evidence type="ECO:0000256" key="9">
    <source>
        <dbReference type="ARBA" id="ARBA00022842"/>
    </source>
</evidence>
<dbReference type="PANTHER" id="PTHR43584:SF3">
    <property type="entry name" value="BIFUNCTIONAL PROTEIN GLMU"/>
    <property type="match status" value="1"/>
</dbReference>
<evidence type="ECO:0000256" key="13">
    <source>
        <dbReference type="ARBA" id="ARBA00023315"/>
    </source>
</evidence>
<dbReference type="EC" id="2.7.7.23" evidence="18"/>
<comment type="catalytic activity">
    <reaction evidence="16 18">
        <text>N-acetyl-alpha-D-glucosamine 1-phosphate + UTP + H(+) = UDP-N-acetyl-alpha-D-glucosamine + diphosphate</text>
        <dbReference type="Rhea" id="RHEA:13509"/>
        <dbReference type="ChEBI" id="CHEBI:15378"/>
        <dbReference type="ChEBI" id="CHEBI:33019"/>
        <dbReference type="ChEBI" id="CHEBI:46398"/>
        <dbReference type="ChEBI" id="CHEBI:57705"/>
        <dbReference type="ChEBI" id="CHEBI:57776"/>
        <dbReference type="EC" id="2.7.7.23"/>
    </reaction>
</comment>
<dbReference type="GO" id="GO:0071555">
    <property type="term" value="P:cell wall organization"/>
    <property type="evidence" value="ECO:0007669"/>
    <property type="project" value="UniProtKB-KW"/>
</dbReference>
<feature type="region of interest" description="Linker" evidence="18">
    <location>
        <begin position="232"/>
        <end position="252"/>
    </location>
</feature>
<feature type="binding site" evidence="18">
    <location>
        <begin position="9"/>
        <end position="12"/>
    </location>
    <ligand>
        <name>UDP-N-acetyl-alpha-D-glucosamine</name>
        <dbReference type="ChEBI" id="CHEBI:57705"/>
    </ligand>
</feature>
<dbReference type="PROSITE" id="PS00101">
    <property type="entry name" value="HEXAPEP_TRANSFERASES"/>
    <property type="match status" value="1"/>
</dbReference>
<dbReference type="GO" id="GO:0005737">
    <property type="term" value="C:cytoplasm"/>
    <property type="evidence" value="ECO:0007669"/>
    <property type="project" value="UniProtKB-SubCell"/>
</dbReference>
<dbReference type="Pfam" id="PF12804">
    <property type="entry name" value="NTP_transf_3"/>
    <property type="match status" value="1"/>
</dbReference>
<name>A0A1G8RKZ9_9BACI</name>
<comment type="function">
    <text evidence="17 18">Catalyzes the last two sequential reactions in the de novo biosynthetic pathway for UDP-N-acetylglucosamine (UDP-GlcNAc). The C-terminal domain catalyzes the transfer of acetyl group from acetyl coenzyme A to glucosamine-1-phosphate (GlcN-1-P) to produce N-acetylglucosamine-1-phosphate (GlcNAc-1-P), which is converted into UDP-GlcNAc by the transfer of uridine 5-monophosphate (from uridine 5-triphosphate), a reaction catalyzed by the N-terminal domain.</text>
</comment>
<evidence type="ECO:0000313" key="20">
    <source>
        <dbReference type="EMBL" id="SDJ17195.1"/>
    </source>
</evidence>
<evidence type="ECO:0000313" key="21">
    <source>
        <dbReference type="Proteomes" id="UP000198853"/>
    </source>
</evidence>
<dbReference type="InterPro" id="IPR011004">
    <property type="entry name" value="Trimer_LpxA-like_sf"/>
</dbReference>
<evidence type="ECO:0000256" key="5">
    <source>
        <dbReference type="ARBA" id="ARBA00022679"/>
    </source>
</evidence>
<dbReference type="Gene3D" id="3.90.550.10">
    <property type="entry name" value="Spore Coat Polysaccharide Biosynthesis Protein SpsA, Chain A"/>
    <property type="match status" value="1"/>
</dbReference>
<dbReference type="NCBIfam" id="NF010934">
    <property type="entry name" value="PRK14354.1"/>
    <property type="match status" value="1"/>
</dbReference>
<dbReference type="InterPro" id="IPR001451">
    <property type="entry name" value="Hexapep"/>
</dbReference>
<evidence type="ECO:0000256" key="16">
    <source>
        <dbReference type="ARBA" id="ARBA00048493"/>
    </source>
</evidence>
<dbReference type="GO" id="GO:0016020">
    <property type="term" value="C:membrane"/>
    <property type="evidence" value="ECO:0007669"/>
    <property type="project" value="GOC"/>
</dbReference>
<dbReference type="EC" id="2.3.1.157" evidence="18"/>
<feature type="binding site" evidence="18">
    <location>
        <position position="73"/>
    </location>
    <ligand>
        <name>UDP-N-acetyl-alpha-D-glucosamine</name>
        <dbReference type="ChEBI" id="CHEBI:57705"/>
    </ligand>
</feature>
<dbReference type="InterPro" id="IPR050065">
    <property type="entry name" value="GlmU-like"/>
</dbReference>
<dbReference type="GO" id="GO:0003977">
    <property type="term" value="F:UDP-N-acetylglucosamine diphosphorylase activity"/>
    <property type="evidence" value="ECO:0007669"/>
    <property type="project" value="UniProtKB-UniRule"/>
</dbReference>
<protein>
    <recommendedName>
        <fullName evidence="18">Bifunctional protein GlmU</fullName>
    </recommendedName>
    <domain>
        <recommendedName>
            <fullName evidence="18">UDP-N-acetylglucosamine pyrophosphorylase</fullName>
            <ecNumber evidence="18">2.7.7.23</ecNumber>
        </recommendedName>
        <alternativeName>
            <fullName evidence="18">N-acetylglucosamine-1-phosphate uridyltransferase</fullName>
        </alternativeName>
    </domain>
    <domain>
        <recommendedName>
            <fullName evidence="18">Glucosamine-1-phosphate N-acetyltransferase</fullName>
            <ecNumber evidence="18">2.3.1.157</ecNumber>
        </recommendedName>
    </domain>
</protein>
<evidence type="ECO:0000256" key="4">
    <source>
        <dbReference type="ARBA" id="ARBA00022490"/>
    </source>
</evidence>
<comment type="subunit">
    <text evidence="18">Homotrimer.</text>
</comment>
<evidence type="ECO:0000256" key="14">
    <source>
        <dbReference type="ARBA" id="ARBA00023316"/>
    </source>
</evidence>
<dbReference type="GO" id="GO:0009245">
    <property type="term" value="P:lipid A biosynthetic process"/>
    <property type="evidence" value="ECO:0007669"/>
    <property type="project" value="UniProtKB-UniRule"/>
</dbReference>
<keyword evidence="9 18" id="KW-0460">Magnesium</keyword>
<sequence length="454" mass="48730">MDNRYAIILAAGQGKRMKSSKPKVLHTVCGKPMVSHVVDQVQAANFAQTAVVVGHEGAEVQKVLGDEVSFVWQNERLGTGHAVKQAKPLLGDKKGTTLVISADTPMISAVTMQDLSDHHEHSGAKATVLTARVDDPTGLGRVIRDPETGEVQKIVEHKDASAKERGISEINTATYCIDNEALFSALQEVTNDNAQEEYYLPDVIEILKARGEKISAWETPDAAEALGINDRVALADAEKTMQRRINEYWMKQGVTFVDPDHTYVSVDTELGADTTIYPGTMLRGQTVIGEGCEIGPHSDITDSRVVDFTTIKQSTVSASVIGEHVHIGPFAHIRPDSSIAQGAKVGNFVEIKNTEVGKGSKANHLSYIGDAELGEDVNLGCGAITVNYDGKEKHVTTIEDGAFIGCNANLVAPVTIGQNSFVAAGSTITDDVPGESLSIARARQTNKDGYLKEK</sequence>
<feature type="binding site" evidence="18">
    <location>
        <position position="378"/>
    </location>
    <ligand>
        <name>UDP-N-acetyl-alpha-D-glucosamine</name>
        <dbReference type="ChEBI" id="CHEBI:57705"/>
    </ligand>
</feature>
<feature type="binding site" evidence="18">
    <location>
        <position position="171"/>
    </location>
    <ligand>
        <name>UDP-N-acetyl-alpha-D-glucosamine</name>
        <dbReference type="ChEBI" id="CHEBI:57705"/>
    </ligand>
</feature>
<keyword evidence="6 18" id="KW-0548">Nucleotidyltransferase</keyword>
<feature type="binding site" evidence="18">
    <location>
        <position position="229"/>
    </location>
    <ligand>
        <name>UDP-N-acetyl-alpha-D-glucosamine</name>
        <dbReference type="ChEBI" id="CHEBI:57705"/>
    </ligand>
</feature>
<comment type="pathway">
    <text evidence="18">Nucleotide-sugar biosynthesis; UDP-N-acetyl-alpha-D-glucosamine biosynthesis; UDP-N-acetyl-alpha-D-glucosamine from N-acetyl-alpha-D-glucosamine 1-phosphate: step 1/1.</text>
</comment>
<keyword evidence="13 18" id="KW-0012">Acyltransferase</keyword>
<accession>A0A1G8RKZ9</accession>
<evidence type="ECO:0000256" key="8">
    <source>
        <dbReference type="ARBA" id="ARBA00022737"/>
    </source>
</evidence>
<evidence type="ECO:0000256" key="15">
    <source>
        <dbReference type="ARBA" id="ARBA00048247"/>
    </source>
</evidence>
<feature type="binding site" evidence="18">
    <location>
        <begin position="387"/>
        <end position="388"/>
    </location>
    <ligand>
        <name>acetyl-CoA</name>
        <dbReference type="ChEBI" id="CHEBI:57288"/>
    </ligand>
</feature>
<dbReference type="EMBL" id="FNEN01000018">
    <property type="protein sequence ID" value="SDJ17195.1"/>
    <property type="molecule type" value="Genomic_DNA"/>
</dbReference>
<keyword evidence="14 18" id="KW-0961">Cell wall biogenesis/degradation</keyword>
<feature type="binding site" evidence="18">
    <location>
        <position position="424"/>
    </location>
    <ligand>
        <name>acetyl-CoA</name>
        <dbReference type="ChEBI" id="CHEBI:57288"/>
    </ligand>
</feature>
<feature type="binding site" evidence="18">
    <location>
        <position position="103"/>
    </location>
    <ligand>
        <name>Mg(2+)</name>
        <dbReference type="ChEBI" id="CHEBI:18420"/>
    </ligand>
</feature>
<evidence type="ECO:0000256" key="12">
    <source>
        <dbReference type="ARBA" id="ARBA00023268"/>
    </source>
</evidence>
<feature type="binding site" evidence="18">
    <location>
        <position position="352"/>
    </location>
    <ligand>
        <name>UDP-N-acetyl-alpha-D-glucosamine</name>
        <dbReference type="ChEBI" id="CHEBI:57705"/>
    </ligand>
</feature>